<dbReference type="InterPro" id="IPR006390">
    <property type="entry name" value="DHP_synth_dom"/>
</dbReference>
<dbReference type="NCBIfam" id="TIGR01496">
    <property type="entry name" value="DHPS"/>
    <property type="match status" value="1"/>
</dbReference>
<dbReference type="EC" id="2.5.1.15" evidence="5"/>
<dbReference type="InterPro" id="IPR000489">
    <property type="entry name" value="Pterin-binding_dom"/>
</dbReference>
<feature type="domain" description="Pterin-binding" evidence="11">
    <location>
        <begin position="3"/>
        <end position="281"/>
    </location>
</feature>
<keyword evidence="9" id="KW-0289">Folate biosynthesis</keyword>
<comment type="pathway">
    <text evidence="3">Cofactor biosynthesis; tetrahydrofolate biosynthesis; 7,8-dihydrofolate from 2-amino-4-hydroxy-6-hydroxymethyl-7,8-dihydropteridine diphosphate and 4-aminobenzoate: step 1/2.</text>
</comment>
<dbReference type="CDD" id="cd00739">
    <property type="entry name" value="DHPS"/>
    <property type="match status" value="1"/>
</dbReference>
<dbReference type="PROSITE" id="PS50972">
    <property type="entry name" value="PTERIN_BINDING"/>
    <property type="match status" value="1"/>
</dbReference>
<dbReference type="GO" id="GO:0046654">
    <property type="term" value="P:tetrahydrofolate biosynthetic process"/>
    <property type="evidence" value="ECO:0007669"/>
    <property type="project" value="TreeGrafter"/>
</dbReference>
<comment type="similarity">
    <text evidence="4">Belongs to the DHPS family.</text>
</comment>
<evidence type="ECO:0000256" key="10">
    <source>
        <dbReference type="SAM" id="MobiDB-lite"/>
    </source>
</evidence>
<evidence type="ECO:0000256" key="5">
    <source>
        <dbReference type="ARBA" id="ARBA00012458"/>
    </source>
</evidence>
<sequence length="318" mass="34602">MSTLIMGVLNVTEDSTSDGGLYLHTSAAAAHAHTLIEQGADLIDIGAESTRPGAKRVSESEEINRITRTLQAIREDAHAHHVQLSIDTTRASVAQAALDEGADIINDVSGGTLDPHMPKLLARTGKPYIVQHWRGWLDGRDSSKYEYGVVADTVAELHRQIINVLNSGVKPEQIIADPGLGFSKPGPELNYPLIEHLEELQQLGFPVLIGASRKRFVKKTLLDDGLRRMARTDNLEPQEVSQEVSNDRLDVATAMISVLAAQKGAWAVRVHNVQASRDALAVWETARQFEHSTAPACSDLTRASQPATTSEQATTEEE</sequence>
<dbReference type="SUPFAM" id="SSF51717">
    <property type="entry name" value="Dihydropteroate synthetase-like"/>
    <property type="match status" value="1"/>
</dbReference>
<keyword evidence="8" id="KW-0460">Magnesium</keyword>
<reference evidence="12" key="2">
    <citation type="submission" date="2021-09" db="EMBL/GenBank/DDBJ databases">
        <authorList>
            <person name="Gilroy R."/>
        </authorList>
    </citation>
    <scope>NUCLEOTIDE SEQUENCE</scope>
    <source>
        <strain evidence="12">578</strain>
    </source>
</reference>
<evidence type="ECO:0000256" key="4">
    <source>
        <dbReference type="ARBA" id="ARBA00009503"/>
    </source>
</evidence>
<dbReference type="PANTHER" id="PTHR20941:SF1">
    <property type="entry name" value="FOLIC ACID SYNTHESIS PROTEIN FOL1"/>
    <property type="match status" value="1"/>
</dbReference>
<evidence type="ECO:0000256" key="3">
    <source>
        <dbReference type="ARBA" id="ARBA00004763"/>
    </source>
</evidence>
<dbReference type="AlphaFoldDB" id="A0A921KAB3"/>
<dbReference type="Pfam" id="PF00809">
    <property type="entry name" value="Pterin_bind"/>
    <property type="match status" value="1"/>
</dbReference>
<comment type="caution">
    <text evidence="12">The sequence shown here is derived from an EMBL/GenBank/DDBJ whole genome shotgun (WGS) entry which is preliminary data.</text>
</comment>
<dbReference type="PROSITE" id="PS00793">
    <property type="entry name" value="DHPS_2"/>
    <property type="match status" value="1"/>
</dbReference>
<dbReference type="EMBL" id="DYWK01000002">
    <property type="protein sequence ID" value="HJF17692.1"/>
    <property type="molecule type" value="Genomic_DNA"/>
</dbReference>
<proteinExistence type="inferred from homology"/>
<evidence type="ECO:0000313" key="13">
    <source>
        <dbReference type="Proteomes" id="UP000715651"/>
    </source>
</evidence>
<accession>A0A921KAB3</accession>
<evidence type="ECO:0000256" key="7">
    <source>
        <dbReference type="ARBA" id="ARBA00022723"/>
    </source>
</evidence>
<evidence type="ECO:0000313" key="12">
    <source>
        <dbReference type="EMBL" id="HJF17692.1"/>
    </source>
</evidence>
<evidence type="ECO:0000256" key="9">
    <source>
        <dbReference type="ARBA" id="ARBA00022909"/>
    </source>
</evidence>
<dbReference type="Proteomes" id="UP000715651">
    <property type="component" value="Unassembled WGS sequence"/>
</dbReference>
<evidence type="ECO:0000256" key="6">
    <source>
        <dbReference type="ARBA" id="ARBA00022679"/>
    </source>
</evidence>
<reference evidence="12" key="1">
    <citation type="journal article" date="2021" name="PeerJ">
        <title>Extensive microbial diversity within the chicken gut microbiome revealed by metagenomics and culture.</title>
        <authorList>
            <person name="Gilroy R."/>
            <person name="Ravi A."/>
            <person name="Getino M."/>
            <person name="Pursley I."/>
            <person name="Horton D.L."/>
            <person name="Alikhan N.F."/>
            <person name="Baker D."/>
            <person name="Gharbi K."/>
            <person name="Hall N."/>
            <person name="Watson M."/>
            <person name="Adriaenssens E.M."/>
            <person name="Foster-Nyarko E."/>
            <person name="Jarju S."/>
            <person name="Secka A."/>
            <person name="Antonio M."/>
            <person name="Oren A."/>
            <person name="Chaudhuri R.R."/>
            <person name="La Ragione R."/>
            <person name="Hildebrand F."/>
            <person name="Pallen M.J."/>
        </authorList>
    </citation>
    <scope>NUCLEOTIDE SEQUENCE</scope>
    <source>
        <strain evidence="12">578</strain>
    </source>
</reference>
<dbReference type="PANTHER" id="PTHR20941">
    <property type="entry name" value="FOLATE SYNTHESIS PROTEINS"/>
    <property type="match status" value="1"/>
</dbReference>
<dbReference type="GO" id="GO:0004156">
    <property type="term" value="F:dihydropteroate synthase activity"/>
    <property type="evidence" value="ECO:0007669"/>
    <property type="project" value="UniProtKB-EC"/>
</dbReference>
<evidence type="ECO:0000259" key="11">
    <source>
        <dbReference type="PROSITE" id="PS50972"/>
    </source>
</evidence>
<keyword evidence="6 12" id="KW-0808">Transferase</keyword>
<dbReference type="GO" id="GO:0046872">
    <property type="term" value="F:metal ion binding"/>
    <property type="evidence" value="ECO:0007669"/>
    <property type="project" value="UniProtKB-KW"/>
</dbReference>
<dbReference type="GO" id="GO:0005829">
    <property type="term" value="C:cytosol"/>
    <property type="evidence" value="ECO:0007669"/>
    <property type="project" value="TreeGrafter"/>
</dbReference>
<evidence type="ECO:0000256" key="1">
    <source>
        <dbReference type="ARBA" id="ARBA00000012"/>
    </source>
</evidence>
<feature type="region of interest" description="Disordered" evidence="10">
    <location>
        <begin position="298"/>
        <end position="318"/>
    </location>
</feature>
<organism evidence="12 13">
    <name type="scientific">Aeriscardovia aeriphila</name>
    <dbReference type="NCBI Taxonomy" id="218139"/>
    <lineage>
        <taxon>Bacteria</taxon>
        <taxon>Bacillati</taxon>
        <taxon>Actinomycetota</taxon>
        <taxon>Actinomycetes</taxon>
        <taxon>Bifidobacteriales</taxon>
        <taxon>Bifidobacteriaceae</taxon>
        <taxon>Aeriscardovia</taxon>
    </lineage>
</organism>
<dbReference type="InterPro" id="IPR045031">
    <property type="entry name" value="DHP_synth-like"/>
</dbReference>
<dbReference type="Gene3D" id="3.20.20.20">
    <property type="entry name" value="Dihydropteroate synthase-like"/>
    <property type="match status" value="1"/>
</dbReference>
<protein>
    <recommendedName>
        <fullName evidence="5">dihydropteroate synthase</fullName>
        <ecNumber evidence="5">2.5.1.15</ecNumber>
    </recommendedName>
</protein>
<evidence type="ECO:0000256" key="2">
    <source>
        <dbReference type="ARBA" id="ARBA00001946"/>
    </source>
</evidence>
<feature type="compositionally biased region" description="Low complexity" evidence="10">
    <location>
        <begin position="303"/>
        <end position="318"/>
    </location>
</feature>
<dbReference type="GO" id="GO:0046656">
    <property type="term" value="P:folic acid biosynthetic process"/>
    <property type="evidence" value="ECO:0007669"/>
    <property type="project" value="UniProtKB-KW"/>
</dbReference>
<evidence type="ECO:0000256" key="8">
    <source>
        <dbReference type="ARBA" id="ARBA00022842"/>
    </source>
</evidence>
<comment type="catalytic activity">
    <reaction evidence="1">
        <text>(7,8-dihydropterin-6-yl)methyl diphosphate + 4-aminobenzoate = 7,8-dihydropteroate + diphosphate</text>
        <dbReference type="Rhea" id="RHEA:19949"/>
        <dbReference type="ChEBI" id="CHEBI:17836"/>
        <dbReference type="ChEBI" id="CHEBI:17839"/>
        <dbReference type="ChEBI" id="CHEBI:33019"/>
        <dbReference type="ChEBI" id="CHEBI:72950"/>
        <dbReference type="EC" id="2.5.1.15"/>
    </reaction>
</comment>
<name>A0A921KAB3_9BIFI</name>
<comment type="cofactor">
    <cofactor evidence="2">
        <name>Mg(2+)</name>
        <dbReference type="ChEBI" id="CHEBI:18420"/>
    </cofactor>
</comment>
<keyword evidence="7" id="KW-0479">Metal-binding</keyword>
<dbReference type="InterPro" id="IPR011005">
    <property type="entry name" value="Dihydropteroate_synth-like_sf"/>
</dbReference>
<gene>
    <name evidence="12" type="primary">folP</name>
    <name evidence="12" type="ORF">K8U78_00710</name>
</gene>